<evidence type="ECO:0000313" key="2">
    <source>
        <dbReference type="Proteomes" id="UP001336020"/>
    </source>
</evidence>
<keyword evidence="2" id="KW-1185">Reference proteome</keyword>
<sequence>MKPTFRVLGLVVFCAAGWLTAAAMLTDYAGQALTHLGSNE</sequence>
<protein>
    <submittedName>
        <fullName evidence="1">Uncharacterized protein</fullName>
    </submittedName>
</protein>
<organism evidence="1 2">
    <name type="scientific">Rhodococcus artemisiae</name>
    <dbReference type="NCBI Taxonomy" id="714159"/>
    <lineage>
        <taxon>Bacteria</taxon>
        <taxon>Bacillati</taxon>
        <taxon>Actinomycetota</taxon>
        <taxon>Actinomycetes</taxon>
        <taxon>Mycobacteriales</taxon>
        <taxon>Nocardiaceae</taxon>
        <taxon>Rhodococcus</taxon>
    </lineage>
</organism>
<comment type="caution">
    <text evidence="1">The sequence shown here is derived from an EMBL/GenBank/DDBJ whole genome shotgun (WGS) entry which is preliminary data.</text>
</comment>
<proteinExistence type="predicted"/>
<dbReference type="EMBL" id="JAUTXY010000006">
    <property type="protein sequence ID" value="MEE2058954.1"/>
    <property type="molecule type" value="Genomic_DNA"/>
</dbReference>
<evidence type="ECO:0000313" key="1">
    <source>
        <dbReference type="EMBL" id="MEE2058954.1"/>
    </source>
</evidence>
<gene>
    <name evidence="1" type="ORF">Q7514_15645</name>
</gene>
<accession>A0ABU7LBQ9</accession>
<dbReference type="RefSeq" id="WP_330134182.1">
    <property type="nucleotide sequence ID" value="NZ_JAUTXY010000006.1"/>
</dbReference>
<reference evidence="1 2" key="1">
    <citation type="submission" date="2023-07" db="EMBL/GenBank/DDBJ databases">
        <authorList>
            <person name="Girao M."/>
            <person name="Carvalho M.F."/>
        </authorList>
    </citation>
    <scope>NUCLEOTIDE SEQUENCE [LARGE SCALE GENOMIC DNA]</scope>
    <source>
        <strain evidence="1 2">YIM65754</strain>
    </source>
</reference>
<name>A0ABU7LBQ9_9NOCA</name>
<dbReference type="Proteomes" id="UP001336020">
    <property type="component" value="Unassembled WGS sequence"/>
</dbReference>